<evidence type="ECO:0000256" key="3">
    <source>
        <dbReference type="SAM" id="Coils"/>
    </source>
</evidence>
<dbReference type="InterPro" id="IPR012675">
    <property type="entry name" value="Beta-grasp_dom_sf"/>
</dbReference>
<dbReference type="SUPFAM" id="SSF52540">
    <property type="entry name" value="P-loop containing nucleoside triphosphate hydrolases"/>
    <property type="match status" value="1"/>
</dbReference>
<dbReference type="EMBL" id="KQ976465">
    <property type="protein sequence ID" value="KYM84345.1"/>
    <property type="molecule type" value="Genomic_DNA"/>
</dbReference>
<dbReference type="InterPro" id="IPR031167">
    <property type="entry name" value="G_OBG"/>
</dbReference>
<dbReference type="FunFam" id="3.10.20.30:FF:000003">
    <property type="entry name" value="Developmentally-regulated GTP-binding protein 1"/>
    <property type="match status" value="1"/>
</dbReference>
<dbReference type="InterPro" id="IPR006073">
    <property type="entry name" value="GTP-bd"/>
</dbReference>
<evidence type="ECO:0000259" key="6">
    <source>
        <dbReference type="PROSITE" id="PS51880"/>
    </source>
</evidence>
<dbReference type="InterPro" id="IPR005225">
    <property type="entry name" value="Small_GTP-bd"/>
</dbReference>
<name>A0A195BHR7_9HYME</name>
<keyword evidence="3" id="KW-0175">Coiled coil</keyword>
<accession>A0A195BHR7</accession>
<protein>
    <recommendedName>
        <fullName evidence="9">GTP-binding protein 128up</fullName>
    </recommendedName>
</protein>
<dbReference type="Pfam" id="PF02824">
    <property type="entry name" value="TGS"/>
    <property type="match status" value="1"/>
</dbReference>
<gene>
    <name evidence="7" type="ORF">ALC53_05438</name>
</gene>
<dbReference type="InterPro" id="IPR027417">
    <property type="entry name" value="P-loop_NTPase"/>
</dbReference>
<sequence>MEDIDSMDDKLFNNAFRKNPSIENNRKRITFADEDDPLVSLLADKEDLSSKQKIPVTVKDKRSIMDDLFSKKASNELLSDSKSDEKEIGLMSALNTTEIERLKSDDKIKKLSLMQDLFGDIHTSLPLKESVSKRSVQLELDVTQHSAEVSKTQSQHSTYAPTSFGTRESRRGKRTSEIINDPLGLFFLDTTSNQAKQTPIETHTVSPDLDKQKLEIKEYLPNWLESKKVSEDKKSSDYVQDRVTPTEELFSKYRRASSDKIIQEMPQDDKIMITKLLPQEKKKLLNLSDNQENEINEYEKQEIEENYAKQSNTMAIPITSDINTNLEDVRNILIHKSIDYEKTIHNLELEKSHLSVTLHNLNEKYKNEIMILDESYKRQIGFLEERTNTMEKKMQQELESLETNYEAKIEKLKNNEVQIETFYKEEVQNLKKEHTQFIEEIYERHFQNVRLLQKEHFDTIENILKMREVENLAMTTIAAHKTDLQDLLQKADFIIENIKIVQEKTDQRDDQSVKLREYYLKNQEEDMQIQNVEIKKQQKLLEQEHEKIMKVADKLDSHVTQLMLKLEKKSVELNQTLETLQKREQSLSHEKEMFEEKVQWERNHLQILRESWFNEQEKQLKTLTKEKGVIAAKKKQYEVLKTIKSNSDNFTKIELAAAIKAAQDATTLANQERLKWQKKIKYLEVQQQALQEREYRLLARAQDLENFTQIAFDKNEEAINSLRDVHYVENEHKFDPHYRKFNLASEKLSLEKIKKSTNIPYNYKRTLSNQQHEFQVTTHFTMARTQKNKATSGHLGLLKAKLAKLRRELITPKGGGGGGEQGFEVAKTGDARIGFVGFPSVGKSTLLSTLAGVYSEVAEYEFTTLTTVPGCIKYKGAKIQLLDLPGIIEGAKDGKGRGRQVIAVARTCSLIFIVLDVLKPLGHKRLIEHELEGFGLRLNKQPPNITFKKKDKGGINLQTMCPQSELDFDTVKMILSEYKISNADITLRYDATSDDLIDVIEGNRVYIPCIYLLNKIDQISIEELDIIYKIPHCVPISAHHKWNFDDLLEKMWDYLQLVRIYTKPKGQLPDYNAPVVLNTEKRTVEDFCNKLHRSIAKEFKYALVWGSSVKHQPQKVGKDHLLCDEDVVQIVKKV</sequence>
<dbReference type="AlphaFoldDB" id="A0A195BHR7"/>
<dbReference type="InterPro" id="IPR049390">
    <property type="entry name" value="FBF1_C"/>
</dbReference>
<dbReference type="PROSITE" id="PS51880">
    <property type="entry name" value="TGS"/>
    <property type="match status" value="1"/>
</dbReference>
<dbReference type="PROSITE" id="PS00905">
    <property type="entry name" value="GTP1_OBG"/>
    <property type="match status" value="1"/>
</dbReference>
<evidence type="ECO:0000256" key="4">
    <source>
        <dbReference type="SAM" id="MobiDB-lite"/>
    </source>
</evidence>
<feature type="coiled-coil region" evidence="3">
    <location>
        <begin position="484"/>
        <end position="597"/>
    </location>
</feature>
<dbReference type="FunFam" id="3.40.50.300:FF:001436">
    <property type="entry name" value="Developmentally-regulated GTP-binding protein"/>
    <property type="match status" value="1"/>
</dbReference>
<feature type="region of interest" description="Disordered" evidence="4">
    <location>
        <begin position="147"/>
        <end position="173"/>
    </location>
</feature>
<feature type="coiled-coil region" evidence="3">
    <location>
        <begin position="344"/>
        <end position="418"/>
    </location>
</feature>
<dbReference type="STRING" id="520822.A0A195BHR7"/>
<keyword evidence="8" id="KW-1185">Reference proteome</keyword>
<dbReference type="SUPFAM" id="SSF81271">
    <property type="entry name" value="TGS-like"/>
    <property type="match status" value="1"/>
</dbReference>
<feature type="compositionally biased region" description="Polar residues" evidence="4">
    <location>
        <begin position="147"/>
        <end position="166"/>
    </location>
</feature>
<dbReference type="InterPro" id="IPR012676">
    <property type="entry name" value="TGS-like"/>
</dbReference>
<dbReference type="InterPro" id="IPR045001">
    <property type="entry name" value="DRG"/>
</dbReference>
<evidence type="ECO:0000256" key="2">
    <source>
        <dbReference type="ARBA" id="ARBA00023134"/>
    </source>
</evidence>
<dbReference type="CDD" id="cd17230">
    <property type="entry name" value="TGS_DRG1"/>
    <property type="match status" value="1"/>
</dbReference>
<dbReference type="PRINTS" id="PR00326">
    <property type="entry name" value="GTP1OBG"/>
</dbReference>
<dbReference type="GO" id="GO:0003924">
    <property type="term" value="F:GTPase activity"/>
    <property type="evidence" value="ECO:0007669"/>
    <property type="project" value="InterPro"/>
</dbReference>
<dbReference type="Proteomes" id="UP000078540">
    <property type="component" value="Unassembled WGS sequence"/>
</dbReference>
<dbReference type="NCBIfam" id="TIGR00231">
    <property type="entry name" value="small_GTP"/>
    <property type="match status" value="1"/>
</dbReference>
<dbReference type="Gene3D" id="6.10.140.1070">
    <property type="match status" value="2"/>
</dbReference>
<evidence type="ECO:0000313" key="8">
    <source>
        <dbReference type="Proteomes" id="UP000078540"/>
    </source>
</evidence>
<keyword evidence="1" id="KW-0547">Nucleotide-binding</keyword>
<evidence type="ECO:0008006" key="9">
    <source>
        <dbReference type="Google" id="ProtNLM"/>
    </source>
</evidence>
<dbReference type="GO" id="GO:0005525">
    <property type="term" value="F:GTP binding"/>
    <property type="evidence" value="ECO:0007669"/>
    <property type="project" value="UniProtKB-KW"/>
</dbReference>
<organism evidence="7 8">
    <name type="scientific">Atta colombica</name>
    <dbReference type="NCBI Taxonomy" id="520822"/>
    <lineage>
        <taxon>Eukaryota</taxon>
        <taxon>Metazoa</taxon>
        <taxon>Ecdysozoa</taxon>
        <taxon>Arthropoda</taxon>
        <taxon>Hexapoda</taxon>
        <taxon>Insecta</taxon>
        <taxon>Pterygota</taxon>
        <taxon>Neoptera</taxon>
        <taxon>Endopterygota</taxon>
        <taxon>Hymenoptera</taxon>
        <taxon>Apocrita</taxon>
        <taxon>Aculeata</taxon>
        <taxon>Formicoidea</taxon>
        <taxon>Formicidae</taxon>
        <taxon>Myrmicinae</taxon>
        <taxon>Atta</taxon>
    </lineage>
</organism>
<feature type="domain" description="TGS" evidence="6">
    <location>
        <begin position="1056"/>
        <end position="1132"/>
    </location>
</feature>
<dbReference type="Pfam" id="PF16897">
    <property type="entry name" value="MMR_HSR1_Xtn"/>
    <property type="match status" value="1"/>
</dbReference>
<dbReference type="InterPro" id="IPR004095">
    <property type="entry name" value="TGS"/>
</dbReference>
<dbReference type="PROSITE" id="PS51710">
    <property type="entry name" value="G_OBG"/>
    <property type="match status" value="1"/>
</dbReference>
<evidence type="ECO:0000256" key="1">
    <source>
        <dbReference type="ARBA" id="ARBA00022741"/>
    </source>
</evidence>
<evidence type="ECO:0000259" key="5">
    <source>
        <dbReference type="PROSITE" id="PS51710"/>
    </source>
</evidence>
<dbReference type="Pfam" id="PF21007">
    <property type="entry name" value="FBF1"/>
    <property type="match status" value="1"/>
</dbReference>
<proteinExistence type="predicted"/>
<feature type="domain" description="OBG-type G" evidence="5">
    <location>
        <begin position="831"/>
        <end position="1056"/>
    </location>
</feature>
<dbReference type="CDD" id="cd01896">
    <property type="entry name" value="DRG"/>
    <property type="match status" value="1"/>
</dbReference>
<reference evidence="7 8" key="1">
    <citation type="submission" date="2015-09" db="EMBL/GenBank/DDBJ databases">
        <title>Atta colombica WGS genome.</title>
        <authorList>
            <person name="Nygaard S."/>
            <person name="Hu H."/>
            <person name="Boomsma J."/>
            <person name="Zhang G."/>
        </authorList>
    </citation>
    <scope>NUCLEOTIDE SEQUENCE [LARGE SCALE GENOMIC DNA]</scope>
    <source>
        <strain evidence="7">Treedump-2</strain>
        <tissue evidence="7">Whole body</tissue>
    </source>
</reference>
<dbReference type="Pfam" id="PF01926">
    <property type="entry name" value="MMR_HSR1"/>
    <property type="match status" value="1"/>
</dbReference>
<dbReference type="InterPro" id="IPR006074">
    <property type="entry name" value="GTP1-OBG_CS"/>
</dbReference>
<dbReference type="Gene3D" id="3.10.20.30">
    <property type="match status" value="1"/>
</dbReference>
<keyword evidence="2" id="KW-0342">GTP-binding</keyword>
<dbReference type="InterPro" id="IPR031662">
    <property type="entry name" value="GTP-binding_2"/>
</dbReference>
<dbReference type="PANTHER" id="PTHR43127">
    <property type="entry name" value="DEVELOPMENTALLY-REGULATED GTP-BINDING PROTEIN 2"/>
    <property type="match status" value="1"/>
</dbReference>
<evidence type="ECO:0000313" key="7">
    <source>
        <dbReference type="EMBL" id="KYM84345.1"/>
    </source>
</evidence>